<gene>
    <name evidence="1" type="ORF">ACFQ4A_00445</name>
</gene>
<dbReference type="Gene3D" id="3.40.50.1820">
    <property type="entry name" value="alpha/beta hydrolase"/>
    <property type="match status" value="1"/>
</dbReference>
<evidence type="ECO:0000313" key="2">
    <source>
        <dbReference type="Proteomes" id="UP001597178"/>
    </source>
</evidence>
<dbReference type="InterPro" id="IPR000801">
    <property type="entry name" value="Esterase-like"/>
</dbReference>
<keyword evidence="2" id="KW-1185">Reference proteome</keyword>
<dbReference type="Proteomes" id="UP001597178">
    <property type="component" value="Unassembled WGS sequence"/>
</dbReference>
<dbReference type="RefSeq" id="WP_382396856.1">
    <property type="nucleotide sequence ID" value="NZ_JBHTNH010000001.1"/>
</dbReference>
<sequence>MDINEVFIIGRKGTMTEKQINSRYLQETMTLKMYQPESFSPLYNYQFCIMQDGNDYYQLGRAATWSDQLHDNGDMSNTILVGIHYKDKFDRREKYHPDGRQRLAYSKFLAHEVAPFLDNVFPAYHMAQSRALAGDSLAGTQALMTALTYPHTFGKVIMQSPYVDESVQQAVNEAKAIHAITIYHTIGTDETAVETTDGGKKDFLTPNRELHDLLQNKNADYTYHELEDGRHTWQYWQHDLRHAFTSLFGPI</sequence>
<dbReference type="GO" id="GO:0016787">
    <property type="term" value="F:hydrolase activity"/>
    <property type="evidence" value="ECO:0007669"/>
    <property type="project" value="UniProtKB-KW"/>
</dbReference>
<dbReference type="InterPro" id="IPR029058">
    <property type="entry name" value="AB_hydrolase_fold"/>
</dbReference>
<proteinExistence type="predicted"/>
<name>A0ABW3ZPF4_9BACI</name>
<dbReference type="InterPro" id="IPR050583">
    <property type="entry name" value="Mycobacterial_A85_antigen"/>
</dbReference>
<organism evidence="1 2">
    <name type="scientific">Lentibacillus salinarum</name>
    <dbReference type="NCBI Taxonomy" id="446820"/>
    <lineage>
        <taxon>Bacteria</taxon>
        <taxon>Bacillati</taxon>
        <taxon>Bacillota</taxon>
        <taxon>Bacilli</taxon>
        <taxon>Bacillales</taxon>
        <taxon>Bacillaceae</taxon>
        <taxon>Lentibacillus</taxon>
    </lineage>
</organism>
<dbReference type="SUPFAM" id="SSF53474">
    <property type="entry name" value="alpha/beta-Hydrolases"/>
    <property type="match status" value="1"/>
</dbReference>
<keyword evidence="1" id="KW-0378">Hydrolase</keyword>
<evidence type="ECO:0000313" key="1">
    <source>
        <dbReference type="EMBL" id="MFD1360139.1"/>
    </source>
</evidence>
<reference evidence="2" key="1">
    <citation type="journal article" date="2019" name="Int. J. Syst. Evol. Microbiol.">
        <title>The Global Catalogue of Microorganisms (GCM) 10K type strain sequencing project: providing services to taxonomists for standard genome sequencing and annotation.</title>
        <authorList>
            <consortium name="The Broad Institute Genomics Platform"/>
            <consortium name="The Broad Institute Genome Sequencing Center for Infectious Disease"/>
            <person name="Wu L."/>
            <person name="Ma J."/>
        </authorList>
    </citation>
    <scope>NUCLEOTIDE SEQUENCE [LARGE SCALE GENOMIC DNA]</scope>
    <source>
        <strain evidence="2">CCUG 54822</strain>
    </source>
</reference>
<protein>
    <submittedName>
        <fullName evidence="1">Alpha/beta hydrolase</fullName>
    </submittedName>
</protein>
<dbReference type="PANTHER" id="PTHR48098">
    <property type="entry name" value="ENTEROCHELIN ESTERASE-RELATED"/>
    <property type="match status" value="1"/>
</dbReference>
<dbReference type="Pfam" id="PF00756">
    <property type="entry name" value="Esterase"/>
    <property type="match status" value="1"/>
</dbReference>
<accession>A0ABW3ZPF4</accession>
<dbReference type="PANTHER" id="PTHR48098:SF3">
    <property type="entry name" value="IRON(III) ENTEROBACTIN ESTERASE"/>
    <property type="match status" value="1"/>
</dbReference>
<comment type="caution">
    <text evidence="1">The sequence shown here is derived from an EMBL/GenBank/DDBJ whole genome shotgun (WGS) entry which is preliminary data.</text>
</comment>
<dbReference type="EMBL" id="JBHTNH010000001">
    <property type="protein sequence ID" value="MFD1360139.1"/>
    <property type="molecule type" value="Genomic_DNA"/>
</dbReference>